<keyword evidence="1" id="KW-1133">Transmembrane helix</keyword>
<keyword evidence="3" id="KW-1185">Reference proteome</keyword>
<proteinExistence type="predicted"/>
<dbReference type="Proteomes" id="UP000192277">
    <property type="component" value="Unassembled WGS sequence"/>
</dbReference>
<evidence type="ECO:0000256" key="1">
    <source>
        <dbReference type="SAM" id="Phobius"/>
    </source>
</evidence>
<evidence type="ECO:0000313" key="2">
    <source>
        <dbReference type="EMBL" id="OQP45965.1"/>
    </source>
</evidence>
<organism evidence="2 3">
    <name type="scientific">Niastella koreensis</name>
    <dbReference type="NCBI Taxonomy" id="354356"/>
    <lineage>
        <taxon>Bacteria</taxon>
        <taxon>Pseudomonadati</taxon>
        <taxon>Bacteroidota</taxon>
        <taxon>Chitinophagia</taxon>
        <taxon>Chitinophagales</taxon>
        <taxon>Chitinophagaceae</taxon>
        <taxon>Niastella</taxon>
    </lineage>
</organism>
<feature type="transmembrane region" description="Helical" evidence="1">
    <location>
        <begin position="100"/>
        <end position="123"/>
    </location>
</feature>
<sequence>MPNASQLRKEIRAWIIFFIVSLLLSGITAFPVETELGWVYSWMPAQHSSLSKWLHTCYQAIKSTNEQYPYLAYGYDWLAFAHIVIAIAFIGPINDPVKNIWIIEFGCIACLAVIPLAFIAGPIRHIPVYWQLIDCSFGIIGLIPLLICRMKIKQLEKAIA</sequence>
<gene>
    <name evidence="2" type="ORF">A4D02_32765</name>
</gene>
<feature type="transmembrane region" description="Helical" evidence="1">
    <location>
        <begin position="72"/>
        <end position="93"/>
    </location>
</feature>
<reference evidence="2 3" key="1">
    <citation type="submission" date="2016-04" db="EMBL/GenBank/DDBJ databases">
        <authorList>
            <person name="Chen L."/>
            <person name="Zhuang W."/>
            <person name="Wang G."/>
        </authorList>
    </citation>
    <scope>NUCLEOTIDE SEQUENCE [LARGE SCALE GENOMIC DNA]</scope>
    <source>
        <strain evidence="3">GR20</strain>
    </source>
</reference>
<accession>A0ABX3NTJ9</accession>
<dbReference type="RefSeq" id="WP_014221108.1">
    <property type="nucleotide sequence ID" value="NZ_LWBO01000018.1"/>
</dbReference>
<keyword evidence="1" id="KW-0812">Transmembrane</keyword>
<name>A0ABX3NTJ9_9BACT</name>
<comment type="caution">
    <text evidence="2">The sequence shown here is derived from an EMBL/GenBank/DDBJ whole genome shotgun (WGS) entry which is preliminary data.</text>
</comment>
<feature type="transmembrane region" description="Helical" evidence="1">
    <location>
        <begin position="129"/>
        <end position="148"/>
    </location>
</feature>
<protein>
    <submittedName>
        <fullName evidence="2">Uncharacterized protein</fullName>
    </submittedName>
</protein>
<feature type="transmembrane region" description="Helical" evidence="1">
    <location>
        <begin position="12"/>
        <end position="32"/>
    </location>
</feature>
<evidence type="ECO:0000313" key="3">
    <source>
        <dbReference type="Proteomes" id="UP000192277"/>
    </source>
</evidence>
<dbReference type="EMBL" id="LWBO01000018">
    <property type="protein sequence ID" value="OQP45965.1"/>
    <property type="molecule type" value="Genomic_DNA"/>
</dbReference>
<keyword evidence="1" id="KW-0472">Membrane</keyword>